<name>A0AB34LJ69_PARDI</name>
<evidence type="ECO:0000313" key="1">
    <source>
        <dbReference type="EMBL" id="KDS42128.1"/>
    </source>
</evidence>
<organism evidence="1 2">
    <name type="scientific">Parabacteroides distasonis str. 3776 D15 i</name>
    <dbReference type="NCBI Taxonomy" id="1339342"/>
    <lineage>
        <taxon>Bacteria</taxon>
        <taxon>Pseudomonadati</taxon>
        <taxon>Bacteroidota</taxon>
        <taxon>Bacteroidia</taxon>
        <taxon>Bacteroidales</taxon>
        <taxon>Tannerellaceae</taxon>
        <taxon>Parabacteroides</taxon>
    </lineage>
</organism>
<dbReference type="AlphaFoldDB" id="A0AB34LJ69"/>
<evidence type="ECO:0000313" key="2">
    <source>
        <dbReference type="Proteomes" id="UP000027850"/>
    </source>
</evidence>
<gene>
    <name evidence="1" type="ORF">M091_3319</name>
</gene>
<reference evidence="1 2" key="1">
    <citation type="submission" date="2014-04" db="EMBL/GenBank/DDBJ databases">
        <authorList>
            <person name="Sears C."/>
            <person name="Carroll K."/>
            <person name="Sack B.R."/>
            <person name="Qadri F."/>
            <person name="Myers L.L."/>
            <person name="Chung G.-T."/>
            <person name="Escheverria P."/>
            <person name="Fraser C.M."/>
            <person name="Sadzewicz L."/>
            <person name="Shefchek K.A."/>
            <person name="Tallon L."/>
            <person name="Das S.P."/>
            <person name="Daugherty S."/>
            <person name="Mongodin E.F."/>
        </authorList>
    </citation>
    <scope>NUCLEOTIDE SEQUENCE [LARGE SCALE GENOMIC DNA]</scope>
    <source>
        <strain evidence="1 2">3776 D15 i</strain>
    </source>
</reference>
<sequence>MALSESLLLLTGICFWKNTYVFPRKHVRVFCKSRTYFLDKVMAFLMC</sequence>
<comment type="caution">
    <text evidence="1">The sequence shown here is derived from an EMBL/GenBank/DDBJ whole genome shotgun (WGS) entry which is preliminary data.</text>
</comment>
<protein>
    <submittedName>
        <fullName evidence="1">Uncharacterized protein</fullName>
    </submittedName>
</protein>
<dbReference type="EMBL" id="JNHK01000004">
    <property type="protein sequence ID" value="KDS42128.1"/>
    <property type="molecule type" value="Genomic_DNA"/>
</dbReference>
<proteinExistence type="predicted"/>
<dbReference type="Proteomes" id="UP000027850">
    <property type="component" value="Unassembled WGS sequence"/>
</dbReference>
<accession>A0AB34LJ69</accession>